<evidence type="ECO:0000256" key="1">
    <source>
        <dbReference type="SAM" id="MobiDB-lite"/>
    </source>
</evidence>
<keyword evidence="3" id="KW-1185">Reference proteome</keyword>
<name>A0A5B7JF41_PORTR</name>
<evidence type="ECO:0000313" key="3">
    <source>
        <dbReference type="Proteomes" id="UP000324222"/>
    </source>
</evidence>
<reference evidence="2 3" key="1">
    <citation type="submission" date="2019-05" db="EMBL/GenBank/DDBJ databases">
        <title>Another draft genome of Portunus trituberculatus and its Hox gene families provides insights of decapod evolution.</title>
        <authorList>
            <person name="Jeong J.-H."/>
            <person name="Song I."/>
            <person name="Kim S."/>
            <person name="Choi T."/>
            <person name="Kim D."/>
            <person name="Ryu S."/>
            <person name="Kim W."/>
        </authorList>
    </citation>
    <scope>NUCLEOTIDE SEQUENCE [LARGE SCALE GENOMIC DNA]</scope>
    <source>
        <tissue evidence="2">Muscle</tissue>
    </source>
</reference>
<protein>
    <submittedName>
        <fullName evidence="2">Uncharacterized protein</fullName>
    </submittedName>
</protein>
<dbReference type="AlphaFoldDB" id="A0A5B7JF41"/>
<comment type="caution">
    <text evidence="2">The sequence shown here is derived from an EMBL/GenBank/DDBJ whole genome shotgun (WGS) entry which is preliminary data.</text>
</comment>
<evidence type="ECO:0000313" key="2">
    <source>
        <dbReference type="EMBL" id="MPC95380.1"/>
    </source>
</evidence>
<sequence length="65" mass="7198">MVGGEVWPAHRLAPQQHKCPVVSRNGLASSTPQPSVRPPPPPPHTPRDACYEILTEILIRYFDSV</sequence>
<dbReference type="EMBL" id="VSRR010102004">
    <property type="protein sequence ID" value="MPC95380.1"/>
    <property type="molecule type" value="Genomic_DNA"/>
</dbReference>
<gene>
    <name evidence="2" type="ORF">E2C01_090588</name>
</gene>
<dbReference type="Proteomes" id="UP000324222">
    <property type="component" value="Unassembled WGS sequence"/>
</dbReference>
<feature type="region of interest" description="Disordered" evidence="1">
    <location>
        <begin position="18"/>
        <end position="47"/>
    </location>
</feature>
<proteinExistence type="predicted"/>
<organism evidence="2 3">
    <name type="scientific">Portunus trituberculatus</name>
    <name type="common">Swimming crab</name>
    <name type="synonym">Neptunus trituberculatus</name>
    <dbReference type="NCBI Taxonomy" id="210409"/>
    <lineage>
        <taxon>Eukaryota</taxon>
        <taxon>Metazoa</taxon>
        <taxon>Ecdysozoa</taxon>
        <taxon>Arthropoda</taxon>
        <taxon>Crustacea</taxon>
        <taxon>Multicrustacea</taxon>
        <taxon>Malacostraca</taxon>
        <taxon>Eumalacostraca</taxon>
        <taxon>Eucarida</taxon>
        <taxon>Decapoda</taxon>
        <taxon>Pleocyemata</taxon>
        <taxon>Brachyura</taxon>
        <taxon>Eubrachyura</taxon>
        <taxon>Portunoidea</taxon>
        <taxon>Portunidae</taxon>
        <taxon>Portuninae</taxon>
        <taxon>Portunus</taxon>
    </lineage>
</organism>
<accession>A0A5B7JF41</accession>
<feature type="compositionally biased region" description="Pro residues" evidence="1">
    <location>
        <begin position="35"/>
        <end position="44"/>
    </location>
</feature>